<dbReference type="EMBL" id="CAUJNA010003190">
    <property type="protein sequence ID" value="CAJ1395535.1"/>
    <property type="molecule type" value="Genomic_DNA"/>
</dbReference>
<dbReference type="Pfam" id="PF01504">
    <property type="entry name" value="PIP5K"/>
    <property type="match status" value="1"/>
</dbReference>
<evidence type="ECO:0000313" key="6">
    <source>
        <dbReference type="Proteomes" id="UP001178507"/>
    </source>
</evidence>
<evidence type="ECO:0000259" key="4">
    <source>
        <dbReference type="Pfam" id="PF01504"/>
    </source>
</evidence>
<dbReference type="Proteomes" id="UP001178507">
    <property type="component" value="Unassembled WGS sequence"/>
</dbReference>
<dbReference type="GO" id="GO:0046488">
    <property type="term" value="P:phosphatidylinositol metabolic process"/>
    <property type="evidence" value="ECO:0007669"/>
    <property type="project" value="InterPro"/>
</dbReference>
<evidence type="ECO:0000256" key="2">
    <source>
        <dbReference type="SAM" id="Phobius"/>
    </source>
</evidence>
<reference evidence="5" key="1">
    <citation type="submission" date="2023-08" db="EMBL/GenBank/DDBJ databases">
        <authorList>
            <person name="Chen Y."/>
            <person name="Shah S."/>
            <person name="Dougan E. K."/>
            <person name="Thang M."/>
            <person name="Chan C."/>
        </authorList>
    </citation>
    <scope>NUCLEOTIDE SEQUENCE</scope>
</reference>
<keyword evidence="2" id="KW-0472">Membrane</keyword>
<dbReference type="GO" id="GO:0052742">
    <property type="term" value="F:phosphatidylinositol kinase activity"/>
    <property type="evidence" value="ECO:0007669"/>
    <property type="project" value="InterPro"/>
</dbReference>
<keyword evidence="3" id="KW-0732">Signal</keyword>
<dbReference type="SUPFAM" id="SSF56104">
    <property type="entry name" value="SAICAR synthase-like"/>
    <property type="match status" value="1"/>
</dbReference>
<organism evidence="5 6">
    <name type="scientific">Effrenium voratum</name>
    <dbReference type="NCBI Taxonomy" id="2562239"/>
    <lineage>
        <taxon>Eukaryota</taxon>
        <taxon>Sar</taxon>
        <taxon>Alveolata</taxon>
        <taxon>Dinophyceae</taxon>
        <taxon>Suessiales</taxon>
        <taxon>Symbiodiniaceae</taxon>
        <taxon>Effrenium</taxon>
    </lineage>
</organism>
<feature type="region of interest" description="Disordered" evidence="1">
    <location>
        <begin position="246"/>
        <end position="267"/>
    </location>
</feature>
<gene>
    <name evidence="5" type="ORF">EVOR1521_LOCUS19954</name>
</gene>
<protein>
    <recommendedName>
        <fullName evidence="4">PIPK domain-containing protein</fullName>
    </recommendedName>
</protein>
<name>A0AA36IZ45_9DINO</name>
<dbReference type="AlphaFoldDB" id="A0AA36IZ45"/>
<feature type="chain" id="PRO_5041232057" description="PIPK domain-containing protein" evidence="3">
    <location>
        <begin position="24"/>
        <end position="570"/>
    </location>
</feature>
<keyword evidence="2" id="KW-1133">Transmembrane helix</keyword>
<dbReference type="InterPro" id="IPR027483">
    <property type="entry name" value="PInositol-4-P-4/5-kinase_C_sf"/>
</dbReference>
<keyword evidence="2" id="KW-0812">Transmembrane</keyword>
<feature type="signal peptide" evidence="3">
    <location>
        <begin position="1"/>
        <end position="23"/>
    </location>
</feature>
<comment type="caution">
    <text evidence="5">The sequence shown here is derived from an EMBL/GenBank/DDBJ whole genome shotgun (WGS) entry which is preliminary data.</text>
</comment>
<feature type="domain" description="PIPK" evidence="4">
    <location>
        <begin position="329"/>
        <end position="454"/>
    </location>
</feature>
<evidence type="ECO:0000256" key="3">
    <source>
        <dbReference type="SAM" id="SignalP"/>
    </source>
</evidence>
<dbReference type="InterPro" id="IPR002498">
    <property type="entry name" value="PInositol-4-P-4/5-kinase_core"/>
</dbReference>
<sequence length="570" mass="63964">MRYGMQMMPMQRVWLVLVPVVAGSDACGHGPPSVSPPFDQKHSADVCKQCVTSSNCQWCPLSQSCGTKRMMGFDAKCMGNGDNDKPVDTGRDCGYLPPWMPILEDAYGASLEKANSDVMRCLQGRVERWKVWPDSELKSWPSAKISEFSCMSTLLREAALTSLSTHQVQLKEQGEWSGTIQARALSAEDLEGHEVHSKFCEAYHVLFPHEACKAKVFGAQEFAELRQKAASPGGAFPDITADLERSLRSGPLRPPKSKDSNDPMRQGSMPWSCRAIWARQTRTWLRLEPGFATTYDGRFTISIRFEEFKNLGKLIHGQSSKEGAIPMRSHLRRHPYSLLQRIYGLVRVKMLDFDEFCLIMANEGYNLEKKIQGGAAVTRYDLKGKSRNQKKKRTDPNAYALLNGDFQEREDNQLPLRNWQCKALKKKAVPDIGWLESHGMAGYSFFVEIAKSERTMVGCSGLPGVPLCNERSDRTTTTVAIVDYAKSSSAAMKFGGYMEDFIEDVCIMNKKESLESWQIFLVVGVFAVMLLAGALACWKYGADFMRSTQPHELRDQSLEMTARNVRGPGY</sequence>
<evidence type="ECO:0000313" key="5">
    <source>
        <dbReference type="EMBL" id="CAJ1395535.1"/>
    </source>
</evidence>
<proteinExistence type="predicted"/>
<keyword evidence="6" id="KW-1185">Reference proteome</keyword>
<evidence type="ECO:0000256" key="1">
    <source>
        <dbReference type="SAM" id="MobiDB-lite"/>
    </source>
</evidence>
<accession>A0AA36IZ45</accession>
<dbReference type="Gene3D" id="3.30.810.10">
    <property type="entry name" value="2-Layer Sandwich"/>
    <property type="match status" value="1"/>
</dbReference>
<feature type="transmembrane region" description="Helical" evidence="2">
    <location>
        <begin position="517"/>
        <end position="538"/>
    </location>
</feature>